<proteinExistence type="predicted"/>
<name>A0AC34GVA7_9BILA</name>
<organism evidence="1 2">
    <name type="scientific">Panagrolaimus sp. ES5</name>
    <dbReference type="NCBI Taxonomy" id="591445"/>
    <lineage>
        <taxon>Eukaryota</taxon>
        <taxon>Metazoa</taxon>
        <taxon>Ecdysozoa</taxon>
        <taxon>Nematoda</taxon>
        <taxon>Chromadorea</taxon>
        <taxon>Rhabditida</taxon>
        <taxon>Tylenchina</taxon>
        <taxon>Panagrolaimomorpha</taxon>
        <taxon>Panagrolaimoidea</taxon>
        <taxon>Panagrolaimidae</taxon>
        <taxon>Panagrolaimus</taxon>
    </lineage>
</organism>
<protein>
    <submittedName>
        <fullName evidence="2">Uncharacterized protein</fullName>
    </submittedName>
</protein>
<dbReference type="WBParaSite" id="ES5_v2.g8634.t1">
    <property type="protein sequence ID" value="ES5_v2.g8634.t1"/>
    <property type="gene ID" value="ES5_v2.g8634"/>
</dbReference>
<reference evidence="2" key="1">
    <citation type="submission" date="2022-11" db="UniProtKB">
        <authorList>
            <consortium name="WormBaseParasite"/>
        </authorList>
    </citation>
    <scope>IDENTIFICATION</scope>
</reference>
<sequence>MATLIVKTILTSTLPTNITTTEASIFGEIFGENGLTVLIIASILVLIGLMILCCCCASHSSGGNSSRRYQSVLPVRAPTQSTTVTRTHSTIYANQKGQPILKTYKVSTHSSASGESINAQQSQDNLLPVVPAPSTVAYNKNSHHQHQPQQQQQHRNPFYEQHQHQNNTNTNNPFYDVPLDTVSAPRKLTHDYYARRGLQQYSSDI</sequence>
<dbReference type="Proteomes" id="UP000887579">
    <property type="component" value="Unplaced"/>
</dbReference>
<evidence type="ECO:0000313" key="2">
    <source>
        <dbReference type="WBParaSite" id="ES5_v2.g8634.t1"/>
    </source>
</evidence>
<accession>A0AC34GVA7</accession>
<evidence type="ECO:0000313" key="1">
    <source>
        <dbReference type="Proteomes" id="UP000887579"/>
    </source>
</evidence>